<dbReference type="PATRIC" id="fig|1073366.3.peg.2730"/>
<dbReference type="Pfam" id="PF12762">
    <property type="entry name" value="DDE_Tnp_IS1595"/>
    <property type="match status" value="1"/>
</dbReference>
<dbReference type="InterPro" id="IPR024445">
    <property type="entry name" value="Tnp_ISXO2-like"/>
</dbReference>
<keyword evidence="4" id="KW-1185">Reference proteome</keyword>
<organism evidence="3 4">
    <name type="scientific">Prevotella nigrescens CC14M</name>
    <dbReference type="NCBI Taxonomy" id="1073366"/>
    <lineage>
        <taxon>Bacteria</taxon>
        <taxon>Pseudomonadati</taxon>
        <taxon>Bacteroidota</taxon>
        <taxon>Bacteroidia</taxon>
        <taxon>Bacteroidales</taxon>
        <taxon>Prevotellaceae</taxon>
        <taxon>Prevotella</taxon>
    </lineage>
</organism>
<proteinExistence type="predicted"/>
<dbReference type="InterPro" id="IPR024442">
    <property type="entry name" value="Transposase_Zn_ribbon"/>
</dbReference>
<dbReference type="NCBIfam" id="NF033547">
    <property type="entry name" value="transpos_IS1595"/>
    <property type="match status" value="1"/>
</dbReference>
<evidence type="ECO:0000313" key="3">
    <source>
        <dbReference type="EMBL" id="ETD22065.1"/>
    </source>
</evidence>
<dbReference type="Proteomes" id="UP000018727">
    <property type="component" value="Unassembled WGS sequence"/>
</dbReference>
<reference evidence="3 4" key="1">
    <citation type="submission" date="2013-10" db="EMBL/GenBank/DDBJ databases">
        <title>The Genome Sequence of Prevotella nigrescens CC14M.</title>
        <authorList>
            <consortium name="The Broad Institute Genomics Platform"/>
            <person name="Earl A."/>
            <person name="Allen-Vercoe E."/>
            <person name="Daigneault M."/>
            <person name="Young S.K."/>
            <person name="Zeng Q."/>
            <person name="Gargeya S."/>
            <person name="Fitzgerald M."/>
            <person name="Abouelleil A."/>
            <person name="Alvarado L."/>
            <person name="Chapman S.B."/>
            <person name="Gainer-Dewar J."/>
            <person name="Goldberg J."/>
            <person name="Griggs A."/>
            <person name="Gujja S."/>
            <person name="Hansen M."/>
            <person name="Howarth C."/>
            <person name="Imamovic A."/>
            <person name="Ireland A."/>
            <person name="Larimer J."/>
            <person name="McCowan C."/>
            <person name="Murphy C."/>
            <person name="Pearson M."/>
            <person name="Poon T.W."/>
            <person name="Priest M."/>
            <person name="Roberts A."/>
            <person name="Saif S."/>
            <person name="Shea T."/>
            <person name="Sykes S."/>
            <person name="Wortman J."/>
            <person name="Nusbaum C."/>
            <person name="Birren B."/>
        </authorList>
    </citation>
    <scope>NUCLEOTIDE SEQUENCE [LARGE SCALE GENOMIC DNA]</scope>
    <source>
        <strain evidence="3 4">CC14M</strain>
    </source>
</reference>
<feature type="domain" description="ISXO2-like transposase" evidence="2">
    <location>
        <begin position="162"/>
        <end position="313"/>
    </location>
</feature>
<dbReference type="EMBL" id="AZJH01000056">
    <property type="protein sequence ID" value="ETD22065.1"/>
    <property type="molecule type" value="Genomic_DNA"/>
</dbReference>
<accession>V8C4X1</accession>
<protein>
    <recommendedName>
        <fullName evidence="5">ISXO2-like transposase domain-containing protein</fullName>
    </recommendedName>
</protein>
<dbReference type="AlphaFoldDB" id="V8C4X1"/>
<name>V8C4X1_9BACT</name>
<comment type="caution">
    <text evidence="3">The sequence shown here is derived from an EMBL/GenBank/DDBJ whole genome shotgun (WGS) entry which is preliminary data.</text>
</comment>
<dbReference type="Pfam" id="PF12760">
    <property type="entry name" value="Zn_ribbon_IS1595"/>
    <property type="match status" value="1"/>
</dbReference>
<sequence>MMNLMLLKDFFQIFPDEESCIDYFRQIREDVGITCPKCGYTEHKWLDGRKAFQCKTCGYRTPLTKGTVMERSHIPLYDWFFTAHMMTSFMQVPSAKEIQYQLERKDYPAVWLMMMKYRDIMGKREAQYTLSAQVELDVSYFQTSVITDPESEDIEKETKMVQTPVLVIAESKPVDEILSEYLTNITENKYVNKASKLLRRSSTQKVKKVVRYIKMFAMPDSKYTSIKPYAEKAVSPTAKVVTDGGTNLIRLRELFCHESYRETEGEVHEVVTKVLPWVYIVTGECRSAIEAIHKEVDQRFLQLYLNEYCWKFNRRFFRDSKLPKYDLFYKLIRTAANYTSDIKWRNYNTGY</sequence>
<dbReference type="HOGENOM" id="CLU_044348_1_1_10"/>
<feature type="domain" description="Transposase zinc-ribbon" evidence="1">
    <location>
        <begin position="15"/>
        <end position="59"/>
    </location>
</feature>
<evidence type="ECO:0000313" key="4">
    <source>
        <dbReference type="Proteomes" id="UP000018727"/>
    </source>
</evidence>
<evidence type="ECO:0000259" key="2">
    <source>
        <dbReference type="Pfam" id="PF12762"/>
    </source>
</evidence>
<dbReference type="RefSeq" id="WP_023926661.1">
    <property type="nucleotide sequence ID" value="NZ_KI669444.1"/>
</dbReference>
<evidence type="ECO:0008006" key="5">
    <source>
        <dbReference type="Google" id="ProtNLM"/>
    </source>
</evidence>
<evidence type="ECO:0000259" key="1">
    <source>
        <dbReference type="Pfam" id="PF12760"/>
    </source>
</evidence>
<gene>
    <name evidence="3" type="ORF">HMPREF1173_02665</name>
</gene>